<evidence type="ECO:0000313" key="3">
    <source>
        <dbReference type="EMBL" id="TCP21402.1"/>
    </source>
</evidence>
<dbReference type="Proteomes" id="UP000295733">
    <property type="component" value="Unassembled WGS sequence"/>
</dbReference>
<proteinExistence type="predicted"/>
<comment type="caution">
    <text evidence="3">The sequence shown here is derived from an EMBL/GenBank/DDBJ whole genome shotgun (WGS) entry which is preliminary data.</text>
</comment>
<dbReference type="Pfam" id="PF09917">
    <property type="entry name" value="DUF2147"/>
    <property type="match status" value="1"/>
</dbReference>
<evidence type="ECO:0000256" key="1">
    <source>
        <dbReference type="SAM" id="SignalP"/>
    </source>
</evidence>
<organism evidence="3 4">
    <name type="scientific">Rhodovulum adriaticum</name>
    <name type="common">Rhodopseudomonas adriatica</name>
    <dbReference type="NCBI Taxonomy" id="35804"/>
    <lineage>
        <taxon>Bacteria</taxon>
        <taxon>Pseudomonadati</taxon>
        <taxon>Pseudomonadota</taxon>
        <taxon>Alphaproteobacteria</taxon>
        <taxon>Rhodobacterales</taxon>
        <taxon>Paracoccaceae</taxon>
        <taxon>Rhodovulum</taxon>
    </lineage>
</organism>
<keyword evidence="1" id="KW-0732">Signal</keyword>
<dbReference type="EMBL" id="SLXL01000011">
    <property type="protein sequence ID" value="TCP21402.1"/>
    <property type="molecule type" value="Genomic_DNA"/>
</dbReference>
<protein>
    <submittedName>
        <fullName evidence="3">Uncharacterized protein (DUF2147 family)</fullName>
    </submittedName>
</protein>
<name>A0A4R2NJA2_RHOAD</name>
<dbReference type="InterPro" id="IPR019223">
    <property type="entry name" value="DUF2147"/>
</dbReference>
<sequence length="131" mass="13977">MKRIAALAALGLALAGPAFAADPAEGVWQTGLDDNGNFGHIRIAPCGPKLCGTLIRAYDGKGRQIDSDNVGKAIVWDMVPTGPGRYGDGKVWAPDRGKTYNSKMELQGDFLSVEGCVMGICRQGGKWKRVR</sequence>
<evidence type="ECO:0000259" key="2">
    <source>
        <dbReference type="Pfam" id="PF09917"/>
    </source>
</evidence>
<evidence type="ECO:0000313" key="4">
    <source>
        <dbReference type="Proteomes" id="UP000295733"/>
    </source>
</evidence>
<accession>A0A4R2NJA2</accession>
<keyword evidence="4" id="KW-1185">Reference proteome</keyword>
<dbReference type="PANTHER" id="PTHR36919:SF2">
    <property type="entry name" value="BLL6627 PROTEIN"/>
    <property type="match status" value="1"/>
</dbReference>
<dbReference type="Gene3D" id="2.40.128.520">
    <property type="match status" value="1"/>
</dbReference>
<feature type="domain" description="DUF2147" evidence="2">
    <location>
        <begin position="26"/>
        <end position="129"/>
    </location>
</feature>
<reference evidence="3 4" key="1">
    <citation type="submission" date="2019-03" db="EMBL/GenBank/DDBJ databases">
        <title>Genomic Encyclopedia of Type Strains, Phase IV (KMG-IV): sequencing the most valuable type-strain genomes for metagenomic binning, comparative biology and taxonomic classification.</title>
        <authorList>
            <person name="Goeker M."/>
        </authorList>
    </citation>
    <scope>NUCLEOTIDE SEQUENCE [LARGE SCALE GENOMIC DNA]</scope>
    <source>
        <strain evidence="3 4">DSM 2781</strain>
    </source>
</reference>
<dbReference type="RefSeq" id="WP_132604826.1">
    <property type="nucleotide sequence ID" value="NZ_NRRP01000017.1"/>
</dbReference>
<dbReference type="AlphaFoldDB" id="A0A4R2NJA2"/>
<feature type="chain" id="PRO_5020346301" evidence="1">
    <location>
        <begin position="21"/>
        <end position="131"/>
    </location>
</feature>
<dbReference type="PANTHER" id="PTHR36919">
    <property type="entry name" value="BLR1215 PROTEIN"/>
    <property type="match status" value="1"/>
</dbReference>
<dbReference type="OrthoDB" id="9811671at2"/>
<feature type="signal peptide" evidence="1">
    <location>
        <begin position="1"/>
        <end position="20"/>
    </location>
</feature>
<gene>
    <name evidence="3" type="ORF">EV656_11153</name>
</gene>